<sequence length="102" mass="11275">MCGSERKEGLESCQGALESSQWLRREEDARSPVLILGRREPPERRVTAEGNLEGRGPLFPRVPPRSEALSAEHELPWSQQGRDGPVPEPCPDLTASESKGKD</sequence>
<dbReference type="EMBL" id="JASSZA010000003">
    <property type="protein sequence ID" value="KAK2115314.1"/>
    <property type="molecule type" value="Genomic_DNA"/>
</dbReference>
<accession>A0ABQ9W2M6</accession>
<dbReference type="Proteomes" id="UP001266305">
    <property type="component" value="Unassembled WGS sequence"/>
</dbReference>
<name>A0ABQ9W2M6_SAGOE</name>
<protein>
    <submittedName>
        <fullName evidence="2">Uncharacterized protein</fullName>
    </submittedName>
</protein>
<proteinExistence type="predicted"/>
<keyword evidence="3" id="KW-1185">Reference proteome</keyword>
<gene>
    <name evidence="2" type="ORF">P7K49_005940</name>
</gene>
<evidence type="ECO:0000313" key="3">
    <source>
        <dbReference type="Proteomes" id="UP001266305"/>
    </source>
</evidence>
<organism evidence="2 3">
    <name type="scientific">Saguinus oedipus</name>
    <name type="common">Cotton-top tamarin</name>
    <name type="synonym">Oedipomidas oedipus</name>
    <dbReference type="NCBI Taxonomy" id="9490"/>
    <lineage>
        <taxon>Eukaryota</taxon>
        <taxon>Metazoa</taxon>
        <taxon>Chordata</taxon>
        <taxon>Craniata</taxon>
        <taxon>Vertebrata</taxon>
        <taxon>Euteleostomi</taxon>
        <taxon>Mammalia</taxon>
        <taxon>Eutheria</taxon>
        <taxon>Euarchontoglires</taxon>
        <taxon>Primates</taxon>
        <taxon>Haplorrhini</taxon>
        <taxon>Platyrrhini</taxon>
        <taxon>Cebidae</taxon>
        <taxon>Callitrichinae</taxon>
        <taxon>Saguinus</taxon>
    </lineage>
</organism>
<evidence type="ECO:0000256" key="1">
    <source>
        <dbReference type="SAM" id="MobiDB-lite"/>
    </source>
</evidence>
<feature type="region of interest" description="Disordered" evidence="1">
    <location>
        <begin position="34"/>
        <end position="102"/>
    </location>
</feature>
<feature type="compositionally biased region" description="Basic and acidic residues" evidence="1">
    <location>
        <begin position="37"/>
        <end position="47"/>
    </location>
</feature>
<comment type="caution">
    <text evidence="2">The sequence shown here is derived from an EMBL/GenBank/DDBJ whole genome shotgun (WGS) entry which is preliminary data.</text>
</comment>
<evidence type="ECO:0000313" key="2">
    <source>
        <dbReference type="EMBL" id="KAK2115314.1"/>
    </source>
</evidence>
<reference evidence="2 3" key="1">
    <citation type="submission" date="2023-05" db="EMBL/GenBank/DDBJ databases">
        <title>B98-5 Cell Line De Novo Hybrid Assembly: An Optical Mapping Approach.</title>
        <authorList>
            <person name="Kananen K."/>
            <person name="Auerbach J.A."/>
            <person name="Kautto E."/>
            <person name="Blachly J.S."/>
        </authorList>
    </citation>
    <scope>NUCLEOTIDE SEQUENCE [LARGE SCALE GENOMIC DNA]</scope>
    <source>
        <strain evidence="2">B95-8</strain>
        <tissue evidence="2">Cell line</tissue>
    </source>
</reference>